<dbReference type="Proteomes" id="UP000317909">
    <property type="component" value="Chromosome"/>
</dbReference>
<feature type="transmembrane region" description="Helical" evidence="1">
    <location>
        <begin position="74"/>
        <end position="93"/>
    </location>
</feature>
<keyword evidence="1" id="KW-0812">Transmembrane</keyword>
<reference evidence="2 3" key="1">
    <citation type="submission" date="2019-02" db="EMBL/GenBank/DDBJ databases">
        <title>Deep-cultivation of Planctomycetes and their phenomic and genomic characterization uncovers novel biology.</title>
        <authorList>
            <person name="Wiegand S."/>
            <person name="Jogler M."/>
            <person name="Boedeker C."/>
            <person name="Pinto D."/>
            <person name="Vollmers J."/>
            <person name="Rivas-Marin E."/>
            <person name="Kohn T."/>
            <person name="Peeters S.H."/>
            <person name="Heuer A."/>
            <person name="Rast P."/>
            <person name="Oberbeckmann S."/>
            <person name="Bunk B."/>
            <person name="Jeske O."/>
            <person name="Meyerdierks A."/>
            <person name="Storesund J.E."/>
            <person name="Kallscheuer N."/>
            <person name="Luecker S."/>
            <person name="Lage O.M."/>
            <person name="Pohl T."/>
            <person name="Merkel B.J."/>
            <person name="Hornburger P."/>
            <person name="Mueller R.-W."/>
            <person name="Bruemmer F."/>
            <person name="Labrenz M."/>
            <person name="Spormann A.M."/>
            <person name="Op den Camp H."/>
            <person name="Overmann J."/>
            <person name="Amann R."/>
            <person name="Jetten M.S.M."/>
            <person name="Mascher T."/>
            <person name="Medema M.H."/>
            <person name="Devos D.P."/>
            <person name="Kaster A.-K."/>
            <person name="Ovreas L."/>
            <person name="Rohde M."/>
            <person name="Galperin M.Y."/>
            <person name="Jogler C."/>
        </authorList>
    </citation>
    <scope>NUCLEOTIDE SEQUENCE [LARGE SCALE GENOMIC DNA]</scope>
    <source>
        <strain evidence="2 3">I41</strain>
    </source>
</reference>
<evidence type="ECO:0000256" key="1">
    <source>
        <dbReference type="SAM" id="Phobius"/>
    </source>
</evidence>
<dbReference type="AlphaFoldDB" id="A0A517U3C8"/>
<gene>
    <name evidence="2" type="ORF">I41_43300</name>
</gene>
<feature type="transmembrane region" description="Helical" evidence="1">
    <location>
        <begin position="100"/>
        <end position="119"/>
    </location>
</feature>
<protein>
    <submittedName>
        <fullName evidence="2">Uncharacterized protein</fullName>
    </submittedName>
</protein>
<accession>A0A517U3C8</accession>
<proteinExistence type="predicted"/>
<evidence type="ECO:0000313" key="3">
    <source>
        <dbReference type="Proteomes" id="UP000317909"/>
    </source>
</evidence>
<organism evidence="2 3">
    <name type="scientific">Lacipirellula limnantheis</name>
    <dbReference type="NCBI Taxonomy" id="2528024"/>
    <lineage>
        <taxon>Bacteria</taxon>
        <taxon>Pseudomonadati</taxon>
        <taxon>Planctomycetota</taxon>
        <taxon>Planctomycetia</taxon>
        <taxon>Pirellulales</taxon>
        <taxon>Lacipirellulaceae</taxon>
        <taxon>Lacipirellula</taxon>
    </lineage>
</organism>
<keyword evidence="1" id="KW-0472">Membrane</keyword>
<keyword evidence="1" id="KW-1133">Transmembrane helix</keyword>
<sequence>MQGMKPRYRLMIELSRSSNREGDVSDASTQADERRLQISLRGILSAFAWTAVWGVGWAWSEWLLDLNNSSAADYAGQVVFSVLLLAPPAAAIGALVGRQLLGIVCGMASAFSLALWILLHS</sequence>
<dbReference type="EMBL" id="CP036339">
    <property type="protein sequence ID" value="QDT75121.1"/>
    <property type="molecule type" value="Genomic_DNA"/>
</dbReference>
<dbReference type="KEGG" id="llh:I41_43300"/>
<name>A0A517U3C8_9BACT</name>
<feature type="transmembrane region" description="Helical" evidence="1">
    <location>
        <begin position="38"/>
        <end position="59"/>
    </location>
</feature>
<keyword evidence="3" id="KW-1185">Reference proteome</keyword>
<evidence type="ECO:0000313" key="2">
    <source>
        <dbReference type="EMBL" id="QDT75121.1"/>
    </source>
</evidence>